<dbReference type="GO" id="GO:0019748">
    <property type="term" value="P:secondary metabolic process"/>
    <property type="evidence" value="ECO:0007669"/>
    <property type="project" value="TreeGrafter"/>
</dbReference>
<dbReference type="PANTHER" id="PTHR21240">
    <property type="entry name" value="2-AMINO-3-CARBOXYLMUCONATE-6-SEMIALDEHYDE DECARBOXYLASE"/>
    <property type="match status" value="1"/>
</dbReference>
<dbReference type="InterPro" id="IPR032466">
    <property type="entry name" value="Metal_Hydrolase"/>
</dbReference>
<accession>A0A917UCZ2</accession>
<protein>
    <submittedName>
        <fullName evidence="3">Amidohydrolase</fullName>
    </submittedName>
</protein>
<evidence type="ECO:0000313" key="4">
    <source>
        <dbReference type="Proteomes" id="UP000642070"/>
    </source>
</evidence>
<feature type="domain" description="Amidohydrolase-related" evidence="2">
    <location>
        <begin position="22"/>
        <end position="369"/>
    </location>
</feature>
<proteinExistence type="predicted"/>
<dbReference type="GO" id="GO:0016787">
    <property type="term" value="F:hydrolase activity"/>
    <property type="evidence" value="ECO:0007669"/>
    <property type="project" value="InterPro"/>
</dbReference>
<evidence type="ECO:0000259" key="2">
    <source>
        <dbReference type="Pfam" id="PF04909"/>
    </source>
</evidence>
<dbReference type="RefSeq" id="WP_190256353.1">
    <property type="nucleotide sequence ID" value="NZ_BMPI01000070.1"/>
</dbReference>
<dbReference type="SUPFAM" id="SSF51556">
    <property type="entry name" value="Metallo-dependent hydrolases"/>
    <property type="match status" value="1"/>
</dbReference>
<dbReference type="AlphaFoldDB" id="A0A917UCZ2"/>
<dbReference type="GO" id="GO:0005737">
    <property type="term" value="C:cytoplasm"/>
    <property type="evidence" value="ECO:0007669"/>
    <property type="project" value="TreeGrafter"/>
</dbReference>
<dbReference type="PANTHER" id="PTHR21240:SF28">
    <property type="entry name" value="ISO-OROTATE DECARBOXYLASE (EUROFUNG)"/>
    <property type="match status" value="1"/>
</dbReference>
<dbReference type="EMBL" id="BMPI01000070">
    <property type="protein sequence ID" value="GGM75534.1"/>
    <property type="molecule type" value="Genomic_DNA"/>
</dbReference>
<sequence length="383" mass="43958">MTVEIQQARTAGTEQVEVRVVDSDVHPTPRYGELEQFIPEPYRSQFQLRKQLAGNPVYYDAPDYNHAFAMRTDTFPDDGNFAGSDPALTFRQLILEAGCDIAILGPLTGGGGQTDEEQHVLAVATNDWQDKCWLDSENNWHKRYRGSIVAAIEMPEDGAREIERWAGHPYMSQVLINAEPRPSWGHPKYDPIWAAATRHGIPVACHLGRGQHNELPMSPVGFMTYNHDLMVTYSMLAANQVSSLIFDGVFDRFPTLQIVLIEHAFTWILPLMWRMDAIYKARGPENGLKRRPSEYVKDNIWFTTQPLDYPENKIELTNALEWMEADKILLFSSDYPHWTFDDPQWVSKHMPEQWREKIMFQNAIDLFHLPSTVPALAGQKRPF</sequence>
<comment type="caution">
    <text evidence="3">The sequence shown here is derived from an EMBL/GenBank/DDBJ whole genome shotgun (WGS) entry which is preliminary data.</text>
</comment>
<dbReference type="InterPro" id="IPR006680">
    <property type="entry name" value="Amidohydro-rel"/>
</dbReference>
<reference evidence="3" key="2">
    <citation type="submission" date="2020-09" db="EMBL/GenBank/DDBJ databases">
        <authorList>
            <person name="Sun Q."/>
            <person name="Ohkuma M."/>
        </authorList>
    </citation>
    <scope>NUCLEOTIDE SEQUENCE</scope>
    <source>
        <strain evidence="3">JCM 19831</strain>
    </source>
</reference>
<dbReference type="Gene3D" id="3.20.20.140">
    <property type="entry name" value="Metal-dependent hydrolases"/>
    <property type="match status" value="1"/>
</dbReference>
<dbReference type="Proteomes" id="UP000642070">
    <property type="component" value="Unassembled WGS sequence"/>
</dbReference>
<dbReference type="GO" id="GO:0016831">
    <property type="term" value="F:carboxy-lyase activity"/>
    <property type="evidence" value="ECO:0007669"/>
    <property type="project" value="InterPro"/>
</dbReference>
<evidence type="ECO:0000256" key="1">
    <source>
        <dbReference type="ARBA" id="ARBA00023239"/>
    </source>
</evidence>
<name>A0A917UCZ2_9ACTN</name>
<organism evidence="3 4">
    <name type="scientific">Dactylosporangium sucinum</name>
    <dbReference type="NCBI Taxonomy" id="1424081"/>
    <lineage>
        <taxon>Bacteria</taxon>
        <taxon>Bacillati</taxon>
        <taxon>Actinomycetota</taxon>
        <taxon>Actinomycetes</taxon>
        <taxon>Micromonosporales</taxon>
        <taxon>Micromonosporaceae</taxon>
        <taxon>Dactylosporangium</taxon>
    </lineage>
</organism>
<evidence type="ECO:0000313" key="3">
    <source>
        <dbReference type="EMBL" id="GGM75534.1"/>
    </source>
</evidence>
<keyword evidence="1" id="KW-0456">Lyase</keyword>
<dbReference type="InterPro" id="IPR032465">
    <property type="entry name" value="ACMSD"/>
</dbReference>
<gene>
    <name evidence="3" type="ORF">GCM10007977_091350</name>
</gene>
<dbReference type="Pfam" id="PF04909">
    <property type="entry name" value="Amidohydro_2"/>
    <property type="match status" value="1"/>
</dbReference>
<reference evidence="3" key="1">
    <citation type="journal article" date="2014" name="Int. J. Syst. Evol. Microbiol.">
        <title>Complete genome sequence of Corynebacterium casei LMG S-19264T (=DSM 44701T), isolated from a smear-ripened cheese.</title>
        <authorList>
            <consortium name="US DOE Joint Genome Institute (JGI-PGF)"/>
            <person name="Walter F."/>
            <person name="Albersmeier A."/>
            <person name="Kalinowski J."/>
            <person name="Ruckert C."/>
        </authorList>
    </citation>
    <scope>NUCLEOTIDE SEQUENCE</scope>
    <source>
        <strain evidence="3">JCM 19831</strain>
    </source>
</reference>
<keyword evidence="4" id="KW-1185">Reference proteome</keyword>